<sequence>MDFLGGIVIWAGVAVAAAILGGVLAGIKNRDYSSWIAWSFLLPPIALVLLLLPRLEGPRPRQPRLDESERGSW</sequence>
<evidence type="ECO:0000313" key="3">
    <source>
        <dbReference type="Proteomes" id="UP000059074"/>
    </source>
</evidence>
<keyword evidence="1" id="KW-0472">Membrane</keyword>
<comment type="caution">
    <text evidence="2">The sequence shown here is derived from an EMBL/GenBank/DDBJ whole genome shotgun (WGS) entry which is preliminary data.</text>
</comment>
<feature type="transmembrane region" description="Helical" evidence="1">
    <location>
        <begin position="7"/>
        <end position="27"/>
    </location>
</feature>
<proteinExistence type="predicted"/>
<keyword evidence="1" id="KW-0812">Transmembrane</keyword>
<dbReference type="PATRIC" id="fig|121290.4.peg.3627"/>
<dbReference type="STRING" id="121290.APY04_3170"/>
<accession>A0A109B9I6</accession>
<keyword evidence="1" id="KW-1133">Transmembrane helix</keyword>
<reference evidence="2 3" key="1">
    <citation type="submission" date="2015-10" db="EMBL/GenBank/DDBJ databases">
        <title>Transcriptomic analysis of a linuron degrading triple-species bacterial consortium.</title>
        <authorList>
            <person name="Albers P."/>
        </authorList>
    </citation>
    <scope>NUCLEOTIDE SEQUENCE [LARGE SCALE GENOMIC DNA]</scope>
    <source>
        <strain evidence="2 3">WDL6</strain>
    </source>
</reference>
<dbReference type="Proteomes" id="UP000059074">
    <property type="component" value="Unassembled WGS sequence"/>
</dbReference>
<evidence type="ECO:0000256" key="1">
    <source>
        <dbReference type="SAM" id="Phobius"/>
    </source>
</evidence>
<gene>
    <name evidence="2" type="ORF">APY04_3170</name>
</gene>
<feature type="transmembrane region" description="Helical" evidence="1">
    <location>
        <begin position="33"/>
        <end position="52"/>
    </location>
</feature>
<dbReference type="EMBL" id="LMTR01000089">
    <property type="protein sequence ID" value="KWT64698.1"/>
    <property type="molecule type" value="Genomic_DNA"/>
</dbReference>
<keyword evidence="3" id="KW-1185">Reference proteome</keyword>
<name>A0A109B9I6_HYPSL</name>
<evidence type="ECO:0000313" key="2">
    <source>
        <dbReference type="EMBL" id="KWT64698.1"/>
    </source>
</evidence>
<organism evidence="2 3">
    <name type="scientific">Hyphomicrobium sulfonivorans</name>
    <dbReference type="NCBI Taxonomy" id="121290"/>
    <lineage>
        <taxon>Bacteria</taxon>
        <taxon>Pseudomonadati</taxon>
        <taxon>Pseudomonadota</taxon>
        <taxon>Alphaproteobacteria</taxon>
        <taxon>Hyphomicrobiales</taxon>
        <taxon>Hyphomicrobiaceae</taxon>
        <taxon>Hyphomicrobium</taxon>
    </lineage>
</organism>
<protein>
    <submittedName>
        <fullName evidence="2">Uncharacterized protein</fullName>
    </submittedName>
</protein>
<dbReference type="AlphaFoldDB" id="A0A109B9I6"/>
<dbReference type="RefSeq" id="WP_068464387.1">
    <property type="nucleotide sequence ID" value="NZ_LMTR01000089.1"/>
</dbReference>